<evidence type="ECO:0000256" key="18">
    <source>
        <dbReference type="ARBA" id="ARBA00029335"/>
    </source>
</evidence>
<dbReference type="AlphaFoldDB" id="A0A0P1BCU6"/>
<evidence type="ECO:0000313" key="21">
    <source>
        <dbReference type="Proteomes" id="UP000054845"/>
    </source>
</evidence>
<feature type="transmembrane region" description="Helical" evidence="19">
    <location>
        <begin position="260"/>
        <end position="277"/>
    </location>
</feature>
<evidence type="ECO:0000256" key="16">
    <source>
        <dbReference type="ARBA" id="ARBA00023268"/>
    </source>
</evidence>
<feature type="transmembrane region" description="Helical" evidence="19">
    <location>
        <begin position="82"/>
        <end position="101"/>
    </location>
</feature>
<evidence type="ECO:0000256" key="5">
    <source>
        <dbReference type="ARBA" id="ARBA00008247"/>
    </source>
</evidence>
<dbReference type="NCBIfam" id="TIGR03462">
    <property type="entry name" value="CarR_dom_SF"/>
    <property type="match status" value="2"/>
</dbReference>
<dbReference type="Gene3D" id="1.10.600.10">
    <property type="entry name" value="Farnesyl Diphosphate Synthase"/>
    <property type="match status" value="1"/>
</dbReference>
<comment type="catalytic activity">
    <reaction evidence="18">
        <text>all-trans-lycopene = gamma-carotene</text>
        <dbReference type="Rhea" id="RHEA:32219"/>
        <dbReference type="ChEBI" id="CHEBI:15948"/>
        <dbReference type="ChEBI" id="CHEBI:27740"/>
        <dbReference type="EC" id="5.5.1.19"/>
    </reaction>
</comment>
<sequence>MTTITHVARRARSTGDSRYRRSPLLMHVVLSITVFLSSFISSPSTACLLRYSDFHLRFTLPSLALLYGLARPFLARLDKAKLVVISLLALVWTTPWDNVIVKNKAWSYPETCVLARIGHVPVEEYAFFIIQSLITTLFATLILRWQPPIASQTHRRRLFLVPIVVFCVGLHYAKKETHTYYGGMIAWWVSVPLTLLWFGVQGAWQALSLGRKALWFSVWIIPTFALCAADRYAMQRGTWHINEATSLNIFPVSDLPIEEAAFFAVTNLLLLSAFLAFDTTVFHLRVCAPSSVAPLGAVHLPLAWSTVGVLWKAFISFDSFSSGSAKGSMERSDEADDVRTALRVLEKASKSFAAAAKLLPWDLRRDLSCLYALCRAADDVVDEAVPTAESKATAVVEGISSKRNVKLDFLHGVIDAVFDPSKDTTDSQIRDNVFRAVSSFSTGGGDEGLAADQLEEVRACACACISLRHILPLALFQELLRGYEMDLKLGSTAKARIPGFEASRTMRTEEQLIDYCQCVAGVIGEMVVRVVLSRTGHLVPKDLAVSRDIRAPNARFDKKSDASTRGMEELLWNARNMGVALQLINIARDVVSDAQSLQRCYLVISTPQDEWISHALSLGKIRCLAAEAPTAEHNETEDDHVPTTRDVRPHVLALLEHAEDIFEQSLPALRALPCVPARAGLRAACCVYAAIAHQIRAQEESAWERGERAFVSFYKRLWIALCAVYAER</sequence>
<dbReference type="InterPro" id="IPR002060">
    <property type="entry name" value="Squ/phyt_synthse"/>
</dbReference>
<dbReference type="Pfam" id="PF00494">
    <property type="entry name" value="SQS_PSY"/>
    <property type="match status" value="1"/>
</dbReference>
<keyword evidence="11 19" id="KW-0812">Transmembrane</keyword>
<keyword evidence="14 19" id="KW-0472">Membrane</keyword>
<keyword evidence="21" id="KW-1185">Reference proteome</keyword>
<comment type="subcellular location">
    <subcellularLocation>
        <location evidence="2">Membrane</location>
        <topology evidence="2">Multi-pass membrane protein</topology>
    </subcellularLocation>
</comment>
<dbReference type="EMBL" id="CCYA01000221">
    <property type="protein sequence ID" value="CEH13651.1"/>
    <property type="molecule type" value="Genomic_DNA"/>
</dbReference>
<evidence type="ECO:0000256" key="4">
    <source>
        <dbReference type="ARBA" id="ARBA00005172"/>
    </source>
</evidence>
<evidence type="ECO:0000256" key="3">
    <source>
        <dbReference type="ARBA" id="ARBA00005089"/>
    </source>
</evidence>
<comment type="pathway">
    <text evidence="4">Carotenoid biosynthesis; phytoene biosynthesis; all-trans-phytoene from geranylgeranyl diphosphate: step 1/1.</text>
</comment>
<evidence type="ECO:0000256" key="9">
    <source>
        <dbReference type="ARBA" id="ARBA00018909"/>
    </source>
</evidence>
<comment type="similarity">
    <text evidence="5">In the N-terminal section; belongs to the lycopene beta-cyclase family.</text>
</comment>
<dbReference type="SFLD" id="SFLDS00005">
    <property type="entry name" value="Isoprenoid_Synthase_Type_I"/>
    <property type="match status" value="1"/>
</dbReference>
<feature type="transmembrane region" description="Helical" evidence="19">
    <location>
        <begin position="54"/>
        <end position="70"/>
    </location>
</feature>
<keyword evidence="12" id="KW-0125">Carotenoid biosynthesis</keyword>
<proteinExistence type="inferred from homology"/>
<evidence type="ECO:0000256" key="15">
    <source>
        <dbReference type="ARBA" id="ARBA00023235"/>
    </source>
</evidence>
<dbReference type="EC" id="2.5.1.32" evidence="8"/>
<evidence type="ECO:0000256" key="14">
    <source>
        <dbReference type="ARBA" id="ARBA00023136"/>
    </source>
</evidence>
<evidence type="ECO:0000256" key="11">
    <source>
        <dbReference type="ARBA" id="ARBA00022692"/>
    </source>
</evidence>
<dbReference type="OrthoDB" id="6600518at2759"/>
<dbReference type="GO" id="GO:0016740">
    <property type="term" value="F:transferase activity"/>
    <property type="evidence" value="ECO:0007669"/>
    <property type="project" value="UniProtKB-KW"/>
</dbReference>
<evidence type="ECO:0000256" key="12">
    <source>
        <dbReference type="ARBA" id="ARBA00022746"/>
    </source>
</evidence>
<feature type="transmembrane region" description="Helical" evidence="19">
    <location>
        <begin position="157"/>
        <end position="173"/>
    </location>
</feature>
<dbReference type="EC" id="5.5.1.19" evidence="7"/>
<feature type="transmembrane region" description="Helical" evidence="19">
    <location>
        <begin position="24"/>
        <end position="42"/>
    </location>
</feature>
<keyword evidence="15" id="KW-0413">Isomerase</keyword>
<dbReference type="Proteomes" id="UP000054845">
    <property type="component" value="Unassembled WGS sequence"/>
</dbReference>
<evidence type="ECO:0000256" key="2">
    <source>
        <dbReference type="ARBA" id="ARBA00004141"/>
    </source>
</evidence>
<evidence type="ECO:0000256" key="10">
    <source>
        <dbReference type="ARBA" id="ARBA00022679"/>
    </source>
</evidence>
<organism evidence="20 21">
    <name type="scientific">Ceraceosorus bombacis</name>
    <dbReference type="NCBI Taxonomy" id="401625"/>
    <lineage>
        <taxon>Eukaryota</taxon>
        <taxon>Fungi</taxon>
        <taxon>Dikarya</taxon>
        <taxon>Basidiomycota</taxon>
        <taxon>Ustilaginomycotina</taxon>
        <taxon>Exobasidiomycetes</taxon>
        <taxon>Ceraceosorales</taxon>
        <taxon>Ceraceosoraceae</taxon>
        <taxon>Ceraceosorus</taxon>
    </lineage>
</organism>
<protein>
    <recommendedName>
        <fullName evidence="9">Bifunctional lycopene cyclase/phytoene synthase</fullName>
        <ecNumber evidence="8">2.5.1.32</ecNumber>
        <ecNumber evidence="7">5.5.1.19</ecNumber>
    </recommendedName>
</protein>
<comment type="catalytic activity">
    <reaction evidence="1">
        <text>2 (2E,6E,10E)-geranylgeranyl diphosphate = 15-cis-phytoene + 2 diphosphate</text>
        <dbReference type="Rhea" id="RHEA:34475"/>
        <dbReference type="ChEBI" id="CHEBI:27787"/>
        <dbReference type="ChEBI" id="CHEBI:33019"/>
        <dbReference type="ChEBI" id="CHEBI:58756"/>
        <dbReference type="EC" id="2.5.1.32"/>
    </reaction>
</comment>
<dbReference type="UniPathway" id="UPA00799">
    <property type="reaction ID" value="UER00773"/>
</dbReference>
<dbReference type="UniPathway" id="UPA00802"/>
<dbReference type="InterPro" id="IPR008949">
    <property type="entry name" value="Isoprenoid_synthase_dom_sf"/>
</dbReference>
<feature type="transmembrane region" description="Helical" evidence="19">
    <location>
        <begin position="185"/>
        <end position="207"/>
    </location>
</feature>
<evidence type="ECO:0000313" key="20">
    <source>
        <dbReference type="EMBL" id="CEH13651.1"/>
    </source>
</evidence>
<keyword evidence="16" id="KW-0511">Multifunctional enzyme</keyword>
<dbReference type="PANTHER" id="PTHR31480">
    <property type="entry name" value="BIFUNCTIONAL LYCOPENE CYCLASE/PHYTOENE SYNTHASE"/>
    <property type="match status" value="1"/>
</dbReference>
<evidence type="ECO:0000256" key="17">
    <source>
        <dbReference type="ARBA" id="ARBA00029313"/>
    </source>
</evidence>
<feature type="transmembrane region" description="Helical" evidence="19">
    <location>
        <begin position="125"/>
        <end position="145"/>
    </location>
</feature>
<evidence type="ECO:0000256" key="7">
    <source>
        <dbReference type="ARBA" id="ARBA00012242"/>
    </source>
</evidence>
<dbReference type="SUPFAM" id="SSF48576">
    <property type="entry name" value="Terpenoid synthases"/>
    <property type="match status" value="1"/>
</dbReference>
<name>A0A0P1BCU6_9BASI</name>
<comment type="catalytic activity">
    <reaction evidence="17">
        <text>gamma-carotene = all-trans-beta-carotene</text>
        <dbReference type="Rhea" id="RHEA:32239"/>
        <dbReference type="ChEBI" id="CHEBI:17579"/>
        <dbReference type="ChEBI" id="CHEBI:27740"/>
        <dbReference type="EC" id="5.5.1.19"/>
    </reaction>
</comment>
<evidence type="ECO:0000256" key="1">
    <source>
        <dbReference type="ARBA" id="ARBA00001805"/>
    </source>
</evidence>
<keyword evidence="10" id="KW-0808">Transferase</keyword>
<evidence type="ECO:0000256" key="8">
    <source>
        <dbReference type="ARBA" id="ARBA00012396"/>
    </source>
</evidence>
<dbReference type="SFLD" id="SFLDG01018">
    <property type="entry name" value="Squalene/Phytoene_Synthase_Lik"/>
    <property type="match status" value="1"/>
</dbReference>
<feature type="transmembrane region" description="Helical" evidence="19">
    <location>
        <begin position="214"/>
        <end position="234"/>
    </location>
</feature>
<dbReference type="STRING" id="401625.A0A0P1BCU6"/>
<dbReference type="GO" id="GO:0016872">
    <property type="term" value="F:intramolecular lyase activity"/>
    <property type="evidence" value="ECO:0007669"/>
    <property type="project" value="InterPro"/>
</dbReference>
<comment type="pathway">
    <text evidence="3">Carotenoid biosynthesis; beta-carotene biosynthesis.</text>
</comment>
<evidence type="ECO:0000256" key="13">
    <source>
        <dbReference type="ARBA" id="ARBA00022989"/>
    </source>
</evidence>
<comment type="similarity">
    <text evidence="6">In the C-terminal section; belongs to the phytoene/squalene synthase family.</text>
</comment>
<dbReference type="GO" id="GO:0016117">
    <property type="term" value="P:carotenoid biosynthetic process"/>
    <property type="evidence" value="ECO:0007669"/>
    <property type="project" value="UniProtKB-KW"/>
</dbReference>
<dbReference type="GO" id="GO:0016020">
    <property type="term" value="C:membrane"/>
    <property type="evidence" value="ECO:0007669"/>
    <property type="project" value="UniProtKB-SubCell"/>
</dbReference>
<evidence type="ECO:0000256" key="19">
    <source>
        <dbReference type="SAM" id="Phobius"/>
    </source>
</evidence>
<dbReference type="InterPro" id="IPR017825">
    <property type="entry name" value="Lycopene_cyclase_dom"/>
</dbReference>
<dbReference type="GO" id="GO:0045436">
    <property type="term" value="F:lycopene beta cyclase activity"/>
    <property type="evidence" value="ECO:0007669"/>
    <property type="project" value="UniProtKB-ARBA"/>
</dbReference>
<evidence type="ECO:0000256" key="6">
    <source>
        <dbReference type="ARBA" id="ARBA00008406"/>
    </source>
</evidence>
<accession>A0A0P1BCU6</accession>
<keyword evidence="13 19" id="KW-1133">Transmembrane helix</keyword>
<reference evidence="20 21" key="1">
    <citation type="submission" date="2014-09" db="EMBL/GenBank/DDBJ databases">
        <authorList>
            <person name="Magalhaes I.L.F."/>
            <person name="Oliveira U."/>
            <person name="Santos F.R."/>
            <person name="Vidigal T.H.D.A."/>
            <person name="Brescovit A.D."/>
            <person name="Santos A.J."/>
        </authorList>
    </citation>
    <scope>NUCLEOTIDE SEQUENCE [LARGE SCALE GENOMIC DNA]</scope>
</reference>